<evidence type="ECO:0000313" key="1">
    <source>
        <dbReference type="EMBL" id="CAF1304220.1"/>
    </source>
</evidence>
<dbReference type="Proteomes" id="UP000682733">
    <property type="component" value="Unassembled WGS sequence"/>
</dbReference>
<dbReference type="AlphaFoldDB" id="A0A8S2EYC2"/>
<dbReference type="EMBL" id="CAJOBA010041275">
    <property type="protein sequence ID" value="CAF4110920.1"/>
    <property type="molecule type" value="Genomic_DNA"/>
</dbReference>
<accession>A0A8S2EYC2</accession>
<reference evidence="1" key="1">
    <citation type="submission" date="2021-02" db="EMBL/GenBank/DDBJ databases">
        <authorList>
            <person name="Nowell W R."/>
        </authorList>
    </citation>
    <scope>NUCLEOTIDE SEQUENCE</scope>
</reference>
<feature type="non-terminal residue" evidence="1">
    <location>
        <position position="1"/>
    </location>
</feature>
<dbReference type="Proteomes" id="UP000677228">
    <property type="component" value="Unassembled WGS sequence"/>
</dbReference>
<sequence>MAGVTNVKPKMSTIHRHEPKKNLFLVDFVIDNPTVHEEVRNDSRKFHERLVKMFGISEVQFAQQWKSITSTVDEINFQMQECEWTLEIMCDLTISDMKKYNEHFLEYKKLM</sequence>
<dbReference type="EMBL" id="CAJNOK010019698">
    <property type="protein sequence ID" value="CAF1304220.1"/>
    <property type="molecule type" value="Genomic_DNA"/>
</dbReference>
<evidence type="ECO:0000313" key="3">
    <source>
        <dbReference type="Proteomes" id="UP000677228"/>
    </source>
</evidence>
<name>A0A8S2EYC2_9BILA</name>
<organism evidence="1 3">
    <name type="scientific">Didymodactylos carnosus</name>
    <dbReference type="NCBI Taxonomy" id="1234261"/>
    <lineage>
        <taxon>Eukaryota</taxon>
        <taxon>Metazoa</taxon>
        <taxon>Spiralia</taxon>
        <taxon>Gnathifera</taxon>
        <taxon>Rotifera</taxon>
        <taxon>Eurotatoria</taxon>
        <taxon>Bdelloidea</taxon>
        <taxon>Philodinida</taxon>
        <taxon>Philodinidae</taxon>
        <taxon>Didymodactylos</taxon>
    </lineage>
</organism>
<evidence type="ECO:0000313" key="2">
    <source>
        <dbReference type="EMBL" id="CAF4110920.1"/>
    </source>
</evidence>
<proteinExistence type="predicted"/>
<comment type="caution">
    <text evidence="1">The sequence shown here is derived from an EMBL/GenBank/DDBJ whole genome shotgun (WGS) entry which is preliminary data.</text>
</comment>
<gene>
    <name evidence="1" type="ORF">OVA965_LOCUS28679</name>
    <name evidence="2" type="ORF">TMI583_LOCUS29434</name>
</gene>
<protein>
    <submittedName>
        <fullName evidence="1">Uncharacterized protein</fullName>
    </submittedName>
</protein>